<sequence>MKDDDVLKALPTIEFDAPQGKIRVDASDNHTLCHSYVGKAADDIGYEIVKDFATIAPVTPYCKL</sequence>
<dbReference type="EMBL" id="JAPYKS010000008">
    <property type="protein sequence ID" value="MEI9409707.1"/>
    <property type="molecule type" value="Genomic_DNA"/>
</dbReference>
<dbReference type="Pfam" id="PF13433">
    <property type="entry name" value="Peripla_BP_5"/>
    <property type="match status" value="1"/>
</dbReference>
<organism evidence="1 2">
    <name type="scientific">Mesorhizobium salmacidum</name>
    <dbReference type="NCBI Taxonomy" id="3015171"/>
    <lineage>
        <taxon>Bacteria</taxon>
        <taxon>Pseudomonadati</taxon>
        <taxon>Pseudomonadota</taxon>
        <taxon>Alphaproteobacteria</taxon>
        <taxon>Hyphomicrobiales</taxon>
        <taxon>Phyllobacteriaceae</taxon>
        <taxon>Mesorhizobium</taxon>
    </lineage>
</organism>
<comment type="caution">
    <text evidence="1">The sequence shown here is derived from an EMBL/GenBank/DDBJ whole genome shotgun (WGS) entry which is preliminary data.</text>
</comment>
<dbReference type="Proteomes" id="UP001387293">
    <property type="component" value="Unassembled WGS sequence"/>
</dbReference>
<reference evidence="1 2" key="1">
    <citation type="submission" date="2022-12" db="EMBL/GenBank/DDBJ databases">
        <authorList>
            <person name="Muema E."/>
        </authorList>
    </citation>
    <scope>NUCLEOTIDE SEQUENCE [LARGE SCALE GENOMIC DNA]</scope>
    <source>
        <strain evidence="2">1326</strain>
    </source>
</reference>
<evidence type="ECO:0000313" key="2">
    <source>
        <dbReference type="Proteomes" id="UP001387293"/>
    </source>
</evidence>
<evidence type="ECO:0000313" key="1">
    <source>
        <dbReference type="EMBL" id="MEI9409707.1"/>
    </source>
</evidence>
<gene>
    <name evidence="1" type="ORF">O7A60_13125</name>
</gene>
<proteinExistence type="predicted"/>
<keyword evidence="2" id="KW-1185">Reference proteome</keyword>
<dbReference type="Gene3D" id="3.40.50.2300">
    <property type="match status" value="2"/>
</dbReference>
<accession>A0ABU8KVF7</accession>
<protein>
    <submittedName>
        <fullName evidence="1">Transporter substrate-binding protein</fullName>
    </submittedName>
</protein>
<name>A0ABU8KVF7_9HYPH</name>